<sequence length="689" mass="77557">MKSTTARSDFDFYRTESLIRQMEYEQDPGSYYDEDNDAVELITQVRAERTAHTFNQKFLKSADIPIAQGVTFLSSEKGSGKSEILADKVAEFRAMGCSVLLVGHRQTLLQSMAARLGLTCYFYLNNGEYKNNPPTSYYAICVDSMHKLLRPLRNKFDVVILDESEQIFGHLTGSTLQNKRRVCYMQLFHYLAAAKYVVVADADLGPITVEGVYQACGPDNQYHFYMNDHKASRHTQKDFYYYRSESHLTQEMLSAIGSGGRHYIATNSITKANELQTAIRLTHGDALNVMLVTSKTSSTAEVQDFIKSIKTEILNYDVVIATPTLGTGIDITFPDAAQHVDTVFGFFVSRVNTHFDIDQQLARVRNPKAVKVWIAGETFTFETEADVILREAELNGLLNDVLIGYRKDGAPALDSTYLNVYAQVTSIARASKNNVRQNLLKLRERNGWHLVYVGVDDQDAELGKVVKGLAKDAVEERRIADICGSVQLSAESYDILRENSSPLTKAEDDAVQRYEIEHFYGENASADLLALDNKGSYRRQLSLLETYFSPTSELATKDFRDSELATIVTDKKKRTLKQLMLKALLTQAGLADEATPLKLDAVITSDDLGGFTQFCQKNSARLQDLFGMSVRQDVQKKPMMQLGNVLGRMGLSLAVVREQKIAKRKVYFYAIDVEGWQTASRYLARRKQR</sequence>
<dbReference type="AlphaFoldDB" id="A0A2S2DEJ0"/>
<gene>
    <name evidence="2" type="ORF">DIR46_01610</name>
</gene>
<name>A0A2S2DEJ0_9BURK</name>
<dbReference type="Gene3D" id="3.40.50.300">
    <property type="entry name" value="P-loop containing nucleotide triphosphate hydrolases"/>
    <property type="match status" value="1"/>
</dbReference>
<dbReference type="NCBIfam" id="NF042913">
    <property type="entry name" value="CyRepA1"/>
    <property type="match status" value="1"/>
</dbReference>
<dbReference type="GO" id="GO:0005524">
    <property type="term" value="F:ATP binding"/>
    <property type="evidence" value="ECO:0007669"/>
    <property type="project" value="InterPro"/>
</dbReference>
<reference evidence="2 3" key="1">
    <citation type="submission" date="2018-05" db="EMBL/GenBank/DDBJ databases">
        <title>Complete genome sequence of Massilia oculi sp. nov. CCUG 43427T (=DSM 26321T), the type strain of M. oculi, and comparison with genome sequences of other Massilia strains.</title>
        <authorList>
            <person name="Zhu B."/>
        </authorList>
    </citation>
    <scope>NUCLEOTIDE SEQUENCE [LARGE SCALE GENOMIC DNA]</scope>
    <source>
        <strain evidence="2 3">CCUG 43427</strain>
    </source>
</reference>
<proteinExistence type="predicted"/>
<protein>
    <recommendedName>
        <fullName evidence="1">Replication origin-binding protein domain-containing protein</fullName>
    </recommendedName>
</protein>
<dbReference type="GO" id="GO:0006260">
    <property type="term" value="P:DNA replication"/>
    <property type="evidence" value="ECO:0007669"/>
    <property type="project" value="InterPro"/>
</dbReference>
<evidence type="ECO:0000313" key="2">
    <source>
        <dbReference type="EMBL" id="AWL03276.1"/>
    </source>
</evidence>
<keyword evidence="3" id="KW-1185">Reference proteome</keyword>
<dbReference type="OrthoDB" id="8932102at2"/>
<accession>A0A2S2DEJ0</accession>
<dbReference type="SUPFAM" id="SSF52540">
    <property type="entry name" value="P-loop containing nucleoside triphosphate hydrolases"/>
    <property type="match status" value="1"/>
</dbReference>
<dbReference type="InterPro" id="IPR003450">
    <property type="entry name" value="Replication_origin-bd"/>
</dbReference>
<dbReference type="EMBL" id="CP029343">
    <property type="protein sequence ID" value="AWL03276.1"/>
    <property type="molecule type" value="Genomic_DNA"/>
</dbReference>
<dbReference type="Pfam" id="PF02399">
    <property type="entry name" value="Herpes_ori_bp"/>
    <property type="match status" value="1"/>
</dbReference>
<dbReference type="InterPro" id="IPR027417">
    <property type="entry name" value="P-loop_NTPase"/>
</dbReference>
<dbReference type="Proteomes" id="UP000245820">
    <property type="component" value="Chromosome"/>
</dbReference>
<evidence type="ECO:0000313" key="3">
    <source>
        <dbReference type="Proteomes" id="UP000245820"/>
    </source>
</evidence>
<feature type="domain" description="Replication origin-binding protein" evidence="1">
    <location>
        <begin position="60"/>
        <end position="314"/>
    </location>
</feature>
<dbReference type="RefSeq" id="WP_109343680.1">
    <property type="nucleotide sequence ID" value="NZ_CP029343.1"/>
</dbReference>
<evidence type="ECO:0000259" key="1">
    <source>
        <dbReference type="Pfam" id="PF02399"/>
    </source>
</evidence>
<dbReference type="GO" id="GO:0003688">
    <property type="term" value="F:DNA replication origin binding"/>
    <property type="evidence" value="ECO:0007669"/>
    <property type="project" value="InterPro"/>
</dbReference>
<dbReference type="InterPro" id="IPR049996">
    <property type="entry name" value="Slr7037-like"/>
</dbReference>
<organism evidence="2 3">
    <name type="scientific">Massilia oculi</name>
    <dbReference type="NCBI Taxonomy" id="945844"/>
    <lineage>
        <taxon>Bacteria</taxon>
        <taxon>Pseudomonadati</taxon>
        <taxon>Pseudomonadota</taxon>
        <taxon>Betaproteobacteria</taxon>
        <taxon>Burkholderiales</taxon>
        <taxon>Oxalobacteraceae</taxon>
        <taxon>Telluria group</taxon>
        <taxon>Massilia</taxon>
    </lineage>
</organism>
<dbReference type="KEGG" id="mtim:DIR46_01610"/>